<keyword evidence="3" id="KW-1185">Reference proteome</keyword>
<gene>
    <name evidence="1" type="ORF">PCANC_13974</name>
    <name evidence="2" type="ORF">PCASD_11171</name>
</gene>
<dbReference type="Proteomes" id="UP000235392">
    <property type="component" value="Unassembled WGS sequence"/>
</dbReference>
<accession>A0A2N5SL58</accession>
<evidence type="ECO:0000313" key="4">
    <source>
        <dbReference type="Proteomes" id="UP000235392"/>
    </source>
</evidence>
<evidence type="ECO:0000313" key="1">
    <source>
        <dbReference type="EMBL" id="PLW13965.1"/>
    </source>
</evidence>
<evidence type="ECO:0000313" key="3">
    <source>
        <dbReference type="Proteomes" id="UP000235388"/>
    </source>
</evidence>
<sequence>MSEQYSSSSKKQAALIGGLLALFLLTAVPHILIGNALFFIQLKPDWLTGCYNMINLSNTSVNIQEIQQHSLTLTLSTRIDLHKLVNLPLITHITLNSQQPIRVLQLTHHLAEIQLTQPLILPLTPTKTYTHIHLRISFPEPDLLPHIITSQESLNLTLNLQQLVLRPSAGWLNHNILRRLTTVSVSELNLQFPLTIPDIPPEWRDPGKLITLDSYDFYTTSGDTSTDSDTGQDTVGLRATISVPNPIQELKRFIHDVRFEMATVPWRFPLAILLAGQDGEGDRDDDRHGLNATPLASALTLPLLLNSSSPTLSIQIEGRLLSSLQTSLQPDVPSPDPRDGPLAAFLDRFLKGHSNHLVVRYGDAPKPSDEAHPFLIQSSSPIQEHNAQLTLGPHGAAGDDGLPEYLTAFLEHMDIRMALPGRQPGELVESIRVEDMSISMGHVFPPSVGMTCSGRLEAVVVLPGELAGLTGSLTIEQVLPDVILLDGGLPNKTVGASSGAVPAANAFARLAPAGYLPATLAPLPGGPDDSHLGKLLLQATLVDVPLHVLDGRQSVFRAYAAKYLLRHRHHPSDNTGHDGVPIDQGLLTSIMGSFDAHALLVNTFRLPLHHIHIQGSFFV</sequence>
<evidence type="ECO:0000313" key="2">
    <source>
        <dbReference type="EMBL" id="PLW22334.1"/>
    </source>
</evidence>
<name>A0A2N5SL58_9BASI</name>
<dbReference type="Proteomes" id="UP000235388">
    <property type="component" value="Unassembled WGS sequence"/>
</dbReference>
<proteinExistence type="predicted"/>
<dbReference type="AlphaFoldDB" id="A0A2N5SL58"/>
<dbReference type="EMBL" id="PGCI01000667">
    <property type="protein sequence ID" value="PLW22334.1"/>
    <property type="molecule type" value="Genomic_DNA"/>
</dbReference>
<comment type="caution">
    <text evidence="1">The sequence shown here is derived from an EMBL/GenBank/DDBJ whole genome shotgun (WGS) entry which is preliminary data.</text>
</comment>
<dbReference type="STRING" id="200324.A0A2N5SL58"/>
<dbReference type="EMBL" id="PGCJ01000934">
    <property type="protein sequence ID" value="PLW13965.1"/>
    <property type="molecule type" value="Genomic_DNA"/>
</dbReference>
<protein>
    <submittedName>
        <fullName evidence="1">Uncharacterized protein</fullName>
    </submittedName>
</protein>
<organism evidence="1 3">
    <name type="scientific">Puccinia coronata f. sp. avenae</name>
    <dbReference type="NCBI Taxonomy" id="200324"/>
    <lineage>
        <taxon>Eukaryota</taxon>
        <taxon>Fungi</taxon>
        <taxon>Dikarya</taxon>
        <taxon>Basidiomycota</taxon>
        <taxon>Pucciniomycotina</taxon>
        <taxon>Pucciniomycetes</taxon>
        <taxon>Pucciniales</taxon>
        <taxon>Pucciniaceae</taxon>
        <taxon>Puccinia</taxon>
    </lineage>
</organism>
<dbReference type="OrthoDB" id="10039566at2759"/>
<reference evidence="3 4" key="1">
    <citation type="submission" date="2017-11" db="EMBL/GenBank/DDBJ databases">
        <title>De novo assembly and phasing of dikaryotic genomes from two isolates of Puccinia coronata f. sp. avenae, the causal agent of oat crown rust.</title>
        <authorList>
            <person name="Miller M.E."/>
            <person name="Zhang Y."/>
            <person name="Omidvar V."/>
            <person name="Sperschneider J."/>
            <person name="Schwessinger B."/>
            <person name="Raley C."/>
            <person name="Palmer J.M."/>
            <person name="Garnica D."/>
            <person name="Upadhyaya N."/>
            <person name="Rathjen J."/>
            <person name="Taylor J.M."/>
            <person name="Park R.F."/>
            <person name="Dodds P.N."/>
            <person name="Hirsch C.D."/>
            <person name="Kianian S.F."/>
            <person name="Figueroa M."/>
        </authorList>
    </citation>
    <scope>NUCLEOTIDE SEQUENCE [LARGE SCALE GENOMIC DNA]</scope>
    <source>
        <strain evidence="1">12NC29</strain>
        <strain evidence="2">12SD80</strain>
    </source>
</reference>